<dbReference type="EMBL" id="KL660595">
    <property type="protein sequence ID" value="KFA65514.1"/>
    <property type="molecule type" value="Genomic_DNA"/>
</dbReference>
<dbReference type="PROSITE" id="PS51471">
    <property type="entry name" value="FE2OG_OXY"/>
    <property type="match status" value="1"/>
</dbReference>
<dbReference type="InterPro" id="IPR027443">
    <property type="entry name" value="IPNS-like_sf"/>
</dbReference>
<dbReference type="GO" id="GO:2000234">
    <property type="term" value="P:positive regulation of rRNA processing"/>
    <property type="evidence" value="ECO:0007669"/>
    <property type="project" value="TreeGrafter"/>
</dbReference>
<dbReference type="STRING" id="1283841.A0A084QNH9"/>
<reference evidence="11 12" key="1">
    <citation type="journal article" date="2014" name="BMC Genomics">
        <title>Comparative genome sequencing reveals chemotype-specific gene clusters in the toxigenic black mold Stachybotrys.</title>
        <authorList>
            <person name="Semeiks J."/>
            <person name="Borek D."/>
            <person name="Otwinowski Z."/>
            <person name="Grishin N.V."/>
        </authorList>
    </citation>
    <scope>NUCLEOTIDE SEQUENCE [LARGE SCALE GENOMIC DNA]</scope>
    <source>
        <strain evidence="11 12">IBT 40285</strain>
    </source>
</reference>
<feature type="domain" description="Fe2OG dioxygenase" evidence="10">
    <location>
        <begin position="1160"/>
        <end position="1269"/>
    </location>
</feature>
<protein>
    <recommendedName>
        <fullName evidence="10">Fe2OG dioxygenase domain-containing protein</fullName>
    </recommendedName>
</protein>
<evidence type="ECO:0000256" key="5">
    <source>
        <dbReference type="ARBA" id="ARBA00022737"/>
    </source>
</evidence>
<evidence type="ECO:0000256" key="7">
    <source>
        <dbReference type="ARBA" id="ARBA00023242"/>
    </source>
</evidence>
<dbReference type="InterPro" id="IPR044861">
    <property type="entry name" value="IPNS-like_FE2OG_OXY"/>
</dbReference>
<name>A0A084QNH9_STAC4</name>
<keyword evidence="5" id="KW-0677">Repeat</keyword>
<dbReference type="InterPro" id="IPR036322">
    <property type="entry name" value="WD40_repeat_dom_sf"/>
</dbReference>
<dbReference type="Pfam" id="PF00400">
    <property type="entry name" value="WD40"/>
    <property type="match status" value="1"/>
</dbReference>
<dbReference type="GO" id="GO:0045943">
    <property type="term" value="P:positive regulation of transcription by RNA polymerase I"/>
    <property type="evidence" value="ECO:0007669"/>
    <property type="project" value="InterPro"/>
</dbReference>
<keyword evidence="7" id="KW-0539">Nucleus</keyword>
<dbReference type="GO" id="GO:0006364">
    <property type="term" value="P:rRNA processing"/>
    <property type="evidence" value="ECO:0007669"/>
    <property type="project" value="UniProtKB-KW"/>
</dbReference>
<keyword evidence="12" id="KW-1185">Reference proteome</keyword>
<dbReference type="Gene3D" id="2.60.120.330">
    <property type="entry name" value="B-lactam Antibiotic, Isopenicillin N Synthase, Chain"/>
    <property type="match status" value="1"/>
</dbReference>
<dbReference type="OMA" id="FESTEHI"/>
<proteinExistence type="predicted"/>
<dbReference type="InterPro" id="IPR026992">
    <property type="entry name" value="DIOX_N"/>
</dbReference>
<dbReference type="PROSITE" id="PS50082">
    <property type="entry name" value="WD_REPEATS_2"/>
    <property type="match status" value="1"/>
</dbReference>
<keyword evidence="6" id="KW-0804">Transcription</keyword>
<evidence type="ECO:0000313" key="11">
    <source>
        <dbReference type="EMBL" id="KFA65514.1"/>
    </source>
</evidence>
<accession>A0A084QNH9</accession>
<feature type="region of interest" description="Disordered" evidence="9">
    <location>
        <begin position="1"/>
        <end position="68"/>
    </location>
</feature>
<keyword evidence="3" id="KW-0698">rRNA processing</keyword>
<dbReference type="Gene3D" id="2.130.10.10">
    <property type="entry name" value="YVTN repeat-like/Quinoprotein amine dehydrogenase"/>
    <property type="match status" value="2"/>
</dbReference>
<feature type="compositionally biased region" description="Basic residues" evidence="9">
    <location>
        <begin position="29"/>
        <end position="40"/>
    </location>
</feature>
<dbReference type="SMART" id="SM00320">
    <property type="entry name" value="WD40"/>
    <property type="match status" value="2"/>
</dbReference>
<dbReference type="Pfam" id="PF23869">
    <property type="entry name" value="Beta-prop_WDR75_1st"/>
    <property type="match status" value="1"/>
</dbReference>
<dbReference type="InterPro" id="IPR001680">
    <property type="entry name" value="WD40_rpt"/>
</dbReference>
<evidence type="ECO:0000256" key="6">
    <source>
        <dbReference type="ARBA" id="ARBA00023163"/>
    </source>
</evidence>
<dbReference type="OrthoDB" id="4096at2759"/>
<evidence type="ECO:0000256" key="3">
    <source>
        <dbReference type="ARBA" id="ARBA00022552"/>
    </source>
</evidence>
<evidence type="ECO:0000256" key="1">
    <source>
        <dbReference type="ARBA" id="ARBA00004604"/>
    </source>
</evidence>
<gene>
    <name evidence="11" type="ORF">S40285_03246</name>
</gene>
<keyword evidence="4 8" id="KW-0853">WD repeat</keyword>
<feature type="repeat" description="WD" evidence="8">
    <location>
        <begin position="360"/>
        <end position="401"/>
    </location>
</feature>
<evidence type="ECO:0000256" key="2">
    <source>
        <dbReference type="ARBA" id="ARBA00022517"/>
    </source>
</evidence>
<evidence type="ECO:0000313" key="12">
    <source>
        <dbReference type="Proteomes" id="UP000028524"/>
    </source>
</evidence>
<keyword evidence="2" id="KW-0690">Ribosome biogenesis</keyword>
<dbReference type="InterPro" id="IPR015943">
    <property type="entry name" value="WD40/YVTN_repeat-like_dom_sf"/>
</dbReference>
<dbReference type="GO" id="GO:0003723">
    <property type="term" value="F:RNA binding"/>
    <property type="evidence" value="ECO:0007669"/>
    <property type="project" value="InterPro"/>
</dbReference>
<dbReference type="InterPro" id="IPR053826">
    <property type="entry name" value="WDR75"/>
</dbReference>
<dbReference type="SUPFAM" id="SSF51197">
    <property type="entry name" value="Clavaminate synthase-like"/>
    <property type="match status" value="1"/>
</dbReference>
<evidence type="ECO:0000259" key="10">
    <source>
        <dbReference type="PROSITE" id="PS51471"/>
    </source>
</evidence>
<evidence type="ECO:0000256" key="8">
    <source>
        <dbReference type="PROSITE-ProRule" id="PRU00221"/>
    </source>
</evidence>
<dbReference type="PROSITE" id="PS50294">
    <property type="entry name" value="WD_REPEATS_REGION"/>
    <property type="match status" value="1"/>
</dbReference>
<dbReference type="GO" id="GO:0044283">
    <property type="term" value="P:small molecule biosynthetic process"/>
    <property type="evidence" value="ECO:0007669"/>
    <property type="project" value="UniProtKB-ARBA"/>
</dbReference>
<dbReference type="Proteomes" id="UP000028524">
    <property type="component" value="Unassembled WGS sequence"/>
</dbReference>
<organism evidence="11 12">
    <name type="scientific">Stachybotrys chlorohalonatus (strain IBT 40285)</name>
    <dbReference type="NCBI Taxonomy" id="1283841"/>
    <lineage>
        <taxon>Eukaryota</taxon>
        <taxon>Fungi</taxon>
        <taxon>Dikarya</taxon>
        <taxon>Ascomycota</taxon>
        <taxon>Pezizomycotina</taxon>
        <taxon>Sordariomycetes</taxon>
        <taxon>Hypocreomycetidae</taxon>
        <taxon>Hypocreales</taxon>
        <taxon>Stachybotryaceae</taxon>
        <taxon>Stachybotrys</taxon>
    </lineage>
</organism>
<dbReference type="PANTHER" id="PTHR44215">
    <property type="entry name" value="WD REPEAT-CONTAINING PROTEIN 75"/>
    <property type="match status" value="1"/>
</dbReference>
<evidence type="ECO:0000256" key="9">
    <source>
        <dbReference type="SAM" id="MobiDB-lite"/>
    </source>
</evidence>
<dbReference type="GO" id="GO:0032040">
    <property type="term" value="C:small-subunit processome"/>
    <property type="evidence" value="ECO:0007669"/>
    <property type="project" value="InterPro"/>
</dbReference>
<evidence type="ECO:0000256" key="4">
    <source>
        <dbReference type="ARBA" id="ARBA00022574"/>
    </source>
</evidence>
<dbReference type="InParanoid" id="A0A084QNH9"/>
<dbReference type="PANTHER" id="PTHR44215:SF1">
    <property type="entry name" value="WD REPEAT-CONTAINING PROTEIN 75"/>
    <property type="match status" value="1"/>
</dbReference>
<dbReference type="HOGENOM" id="CLU_005417_0_1_1"/>
<dbReference type="Pfam" id="PF14226">
    <property type="entry name" value="DIOX_N"/>
    <property type="match status" value="1"/>
</dbReference>
<dbReference type="SUPFAM" id="SSF50978">
    <property type="entry name" value="WD40 repeat-like"/>
    <property type="match status" value="1"/>
</dbReference>
<sequence>MAGTKGPQAVNDKAKKRKRDNGEADSRPKRPKSSKNKKQVNGHVGPMEDSKANADVEPQASLAPTRHSDKVAANLTLQFNSDEAGWRVSKPMGGRMLDIDPILTEDEKYLILTYNTSIQIYSAADSLLIRRIPITTLDASAPEGVLPAHIVATRLSKKTSDNVWVATSDGRIHLVNWSENAGLIKSFQTKSKTAKALAIGKANVSRTEQEIVLVIEAGQYGLDVVAYSGLGDSVPVSKSLLHIQKPANGLHLLEISDCGRFLVGAVYDRLFVGRLTQQEIQALDDIQFDFIGFDTPDLVSALDLRLRKTKSSQNPKNKRLDPEDTLDILVGGARGAMYVYSDVLPHGKATGRVPFQTQKFHWHRKAVHSAKWSRDGNYMISGGSENTLVLWQLDTGKKDFLPHLSGSVENIVVSKKGSSYVIHLDDNSTMVVTTAELRPITYIAGIQSATVDPLTSKDMLVHRVSSADQDVKRPIPAAISPLDSTKLHVCCGNGRQSIMTGNMSAPLLQSFDLESFTSISRQPLARTQPTDVNITNKGHAIEEPSITHVAFSADGKWFVSADEWAPTSRDTEFLSSDERDQFVRDRHETYLKFWEVSDGAEPFALVSRINAPHSTQWSETVLDLASDPVSTRFGTIGSDGVVRLWQPRLRQQDGIVAKGAKGQDTYTWACSHVIAIGNTLDQDTVVDLSDTEASRDPQGSIAFSEDGSTLFAAFGLADSGAVHVIDTTTGVIVKTLEGLWTGKLQKIRALSPFIVVLSDELRVYDVVGDELRYGIVIPQIPNVNELLQLAVDHKSGSFAVTLPVGDCSSIGVFDPAEAEPLLVCSTPHRIVSLLSAPNSSGFIALDDAAQIWVLSEGSDPDSIIAARPLQDLQLDDLSAGTNGQNPLLLDAEDADMASDNEEQDVSDDVSDVDMDDAVGPSVVPQHLLTDIFDAAPAFAAPSIEDMFYKVTGLLASAPLVTGDERISPGVYDPTIPSQLSFLSSVVMSFTSVPVLDLELAKNEATKPEFLSQLRHALMEVGFLYLKNVGIPDALFQEVIAKGKAFFDLPPEEKLRIEMKNASSFLGYSRLSAEITAGEVDHREQIDLSTEHPIPAPGSPLYHNLLAPNQWPAEDSLPGFRSTYTEYIKLMSVMSINFTSHIAEAIQLPPDAFNKYFDADQQHKLKIVKYPDAAELGHADAGAQLQGVGPHKDSMLTSYLLQATSHRGLQVQNIRGEWIDCPPIPGTLVVAIGQGLEALTQGVCVSTTHRVLSPAAGSGARFSIPFFQGVKLDAEFEDLETVGVGAVPEEVKAQRRRIVEQNGGRIDDVEFTFRRGGVAKTLGEATLRNRVKSHPDVGERWYPDILRSIRDEQARVKLSDVRIASDGVEVPLTALPAH</sequence>
<dbReference type="SUPFAM" id="SSF63829">
    <property type="entry name" value="Calcium-dependent phosphotriesterase"/>
    <property type="match status" value="1"/>
</dbReference>
<dbReference type="InterPro" id="IPR005123">
    <property type="entry name" value="Oxoglu/Fe-dep_dioxygenase_dom"/>
</dbReference>
<comment type="subcellular location">
    <subcellularLocation>
        <location evidence="1">Nucleus</location>
        <location evidence="1">Nucleolus</location>
    </subcellularLocation>
</comment>
<dbReference type="Pfam" id="PF03171">
    <property type="entry name" value="2OG-FeII_Oxy"/>
    <property type="match status" value="1"/>
</dbReference>